<evidence type="ECO:0000259" key="13">
    <source>
        <dbReference type="Pfam" id="PF00593"/>
    </source>
</evidence>
<dbReference type="Gene3D" id="3.55.50.30">
    <property type="match status" value="1"/>
</dbReference>
<keyword evidence="17" id="KW-1185">Reference proteome</keyword>
<dbReference type="Proteomes" id="UP000198964">
    <property type="component" value="Unassembled WGS sequence"/>
</dbReference>
<dbReference type="InterPro" id="IPR037066">
    <property type="entry name" value="Plug_dom_sf"/>
</dbReference>
<comment type="similarity">
    <text evidence="10 11">Belongs to the TonB-dependent receptor family.</text>
</comment>
<dbReference type="Pfam" id="PF00593">
    <property type="entry name" value="TonB_dep_Rec_b-barrel"/>
    <property type="match status" value="1"/>
</dbReference>
<keyword evidence="5 10" id="KW-0812">Transmembrane</keyword>
<name>A0A1I2BN32_9BACT</name>
<evidence type="ECO:0000256" key="4">
    <source>
        <dbReference type="ARBA" id="ARBA00022496"/>
    </source>
</evidence>
<feature type="domain" description="Secretin/TonB short N-terminal" evidence="14">
    <location>
        <begin position="57"/>
        <end position="107"/>
    </location>
</feature>
<dbReference type="Gene3D" id="2.60.40.1120">
    <property type="entry name" value="Carboxypeptidase-like, regulatory domain"/>
    <property type="match status" value="1"/>
</dbReference>
<dbReference type="EMBL" id="FONW01000001">
    <property type="protein sequence ID" value="SFE57449.1"/>
    <property type="molecule type" value="Genomic_DNA"/>
</dbReference>
<keyword evidence="7 11" id="KW-0798">TonB box</keyword>
<gene>
    <name evidence="16" type="ORF">SAMN05216283_101461</name>
</gene>
<organism evidence="16 17">
    <name type="scientific">Sunxiuqinia elliptica</name>
    <dbReference type="NCBI Taxonomy" id="655355"/>
    <lineage>
        <taxon>Bacteria</taxon>
        <taxon>Pseudomonadati</taxon>
        <taxon>Bacteroidota</taxon>
        <taxon>Bacteroidia</taxon>
        <taxon>Marinilabiliales</taxon>
        <taxon>Prolixibacteraceae</taxon>
        <taxon>Sunxiuqinia</taxon>
    </lineage>
</organism>
<evidence type="ECO:0000256" key="2">
    <source>
        <dbReference type="ARBA" id="ARBA00022448"/>
    </source>
</evidence>
<dbReference type="InterPro" id="IPR036942">
    <property type="entry name" value="Beta-barrel_TonB_sf"/>
</dbReference>
<keyword evidence="3 10" id="KW-1134">Transmembrane beta strand</keyword>
<feature type="domain" description="TonB-dependent receptor-like beta-barrel" evidence="13">
    <location>
        <begin position="537"/>
        <end position="880"/>
    </location>
</feature>
<dbReference type="InterPro" id="IPR023997">
    <property type="entry name" value="TonB-dep_OMP_SusC/RagA_CS"/>
</dbReference>
<comment type="subcellular location">
    <subcellularLocation>
        <location evidence="1 10">Cell outer membrane</location>
        <topology evidence="1 10">Multi-pass membrane protein</topology>
    </subcellularLocation>
</comment>
<sequence length="1128" mass="125477">MKIKPDFRMRPPVLFILLFLTLLWTQPALAQSEGLSVNLSNQPIKVVFNSIQEQSDYRFFYSDDVIDLNERYSISFSNKSIQEALEILTSKTQLSFKIVEEKLIVVSNQAIQSSAFLVKGRIVSATDNEPLPGVNVVLQGTTTGKVCDFDGNYEIEVPNESAVLVFSFIGFKKQVVPVNARPVVNVALEEDVSSIEEVVVTALSIERDKNSLGYSITQVSGDDINGAKESNPINSLAGKVSGLQITKSPTGVDGSSRVVLRGVASMLGNNRPLFVIDGIPMNAGYGGAGRWGGKDSGDALSDLNPEDIESMSVLKGAGAAAAYGSRGANGVILITTKKGKNKKGIGVSFSSGYTAETPMVTPDFQYEYTQGAFGQYPTLAGNPAKPLADYPWIWSYGTKIEGQTETNWLGQEEQMTRQPNPYDAFFRTGSSFVNTISFDGGNENTTFRASITNQDSKGIMPNNDLSRQTINLRGFSKLGEKLEFDSKLTYIRSKVENRPYLAEDGSNIVQSISILPRNISLESMKNNTVDADGNMLDWNIDPTFANPYWVLENIYNADEKNRLQGMFSVKWDITDNFNALVRSGVDYSNANSKEHENPGRPSDGNPGKGSVAQTMGNTMEWNTDFLATYSKEYNDFSFSLSAGGNYRYNKYNSISQGGRVMKVPGLYHISNYESFGTSEWFSEKSVYSLYSLGQFSYKNYLYLDVTARNDWSSTLPLSNNSYFYHSENVSLLFSEAFNLNWDWLDTGKIRASFAKVGNDTGAYEIAQYYSIQQTQTDFPLAGIGGQLPHFDLQPEETESWEVGTNLSFLKNRLVFDFTYYYSVSDNQIMNVDLTPSTGYGTKKMNAGKLQNTGYEVQLNAKPLESKNGLNWDVILTWSKNKSEVEELYGDMEFLPLAEEFHMMIQARPGEAYGMIYTTDYKRDAFGNKLIDKDGFAQAGEWKAMGNINPDWIGGINNRISYKDLSLNFLIDVQMGGDVYSWGKAYMGLFGTSVETLEGREEWNAGTGGFVEDGVSESNGQPNTVAIDPTMRWYNIYNRQIGTEWIQDATNVRLRELVLAYKLPSKWIAKLPVENVNFSLVGRNLFFLYRAMDHFDPETGFSSGNTGNGIEHLSLPSTTSYGVNLKINF</sequence>
<keyword evidence="4" id="KW-0410">Iron transport</keyword>
<evidence type="ECO:0000256" key="12">
    <source>
        <dbReference type="SAM" id="MobiDB-lite"/>
    </source>
</evidence>
<evidence type="ECO:0000259" key="14">
    <source>
        <dbReference type="Pfam" id="PF07660"/>
    </source>
</evidence>
<keyword evidence="6" id="KW-0408">Iron</keyword>
<dbReference type="InterPro" id="IPR012910">
    <property type="entry name" value="Plug_dom"/>
</dbReference>
<evidence type="ECO:0000256" key="10">
    <source>
        <dbReference type="PROSITE-ProRule" id="PRU01360"/>
    </source>
</evidence>
<keyword evidence="9 10" id="KW-0998">Cell outer membrane</keyword>
<dbReference type="Pfam" id="PF07715">
    <property type="entry name" value="Plug"/>
    <property type="match status" value="1"/>
</dbReference>
<dbReference type="GO" id="GO:0009279">
    <property type="term" value="C:cell outer membrane"/>
    <property type="evidence" value="ECO:0007669"/>
    <property type="project" value="UniProtKB-SubCell"/>
</dbReference>
<dbReference type="RefSeq" id="WP_093918200.1">
    <property type="nucleotide sequence ID" value="NZ_FONW01000001.1"/>
</dbReference>
<dbReference type="InterPro" id="IPR000531">
    <property type="entry name" value="Beta-barrel_TonB"/>
</dbReference>
<dbReference type="Pfam" id="PF07660">
    <property type="entry name" value="STN"/>
    <property type="match status" value="1"/>
</dbReference>
<evidence type="ECO:0000256" key="1">
    <source>
        <dbReference type="ARBA" id="ARBA00004571"/>
    </source>
</evidence>
<dbReference type="PROSITE" id="PS52016">
    <property type="entry name" value="TONB_DEPENDENT_REC_3"/>
    <property type="match status" value="1"/>
</dbReference>
<dbReference type="InterPro" id="IPR011662">
    <property type="entry name" value="Secretin/TonB_short_N"/>
</dbReference>
<proteinExistence type="inferred from homology"/>
<dbReference type="Pfam" id="PF13715">
    <property type="entry name" value="CarbopepD_reg_2"/>
    <property type="match status" value="1"/>
</dbReference>
<dbReference type="NCBIfam" id="TIGR04056">
    <property type="entry name" value="OMP_RagA_SusC"/>
    <property type="match status" value="1"/>
</dbReference>
<evidence type="ECO:0000259" key="15">
    <source>
        <dbReference type="Pfam" id="PF07715"/>
    </source>
</evidence>
<dbReference type="Gene3D" id="2.170.130.10">
    <property type="entry name" value="TonB-dependent receptor, plug domain"/>
    <property type="match status" value="1"/>
</dbReference>
<evidence type="ECO:0000256" key="8">
    <source>
        <dbReference type="ARBA" id="ARBA00023136"/>
    </source>
</evidence>
<evidence type="ECO:0000256" key="11">
    <source>
        <dbReference type="RuleBase" id="RU003357"/>
    </source>
</evidence>
<protein>
    <submittedName>
        <fullName evidence="16">TonB-linked outer membrane protein, SusC/RagA family</fullName>
    </submittedName>
</protein>
<feature type="domain" description="TonB-dependent receptor plug" evidence="15">
    <location>
        <begin position="209"/>
        <end position="331"/>
    </location>
</feature>
<feature type="region of interest" description="Disordered" evidence="12">
    <location>
        <begin position="589"/>
        <end position="613"/>
    </location>
</feature>
<keyword evidence="8 10" id="KW-0472">Membrane</keyword>
<dbReference type="STRING" id="655355.SAMN05216283_101461"/>
<accession>A0A1I2BN32</accession>
<dbReference type="NCBIfam" id="TIGR04057">
    <property type="entry name" value="SusC_RagA_signa"/>
    <property type="match status" value="1"/>
</dbReference>
<keyword evidence="4" id="KW-0406">Ion transport</keyword>
<dbReference type="InterPro" id="IPR023996">
    <property type="entry name" value="TonB-dep_OMP_SusC/RagA"/>
</dbReference>
<evidence type="ECO:0000256" key="9">
    <source>
        <dbReference type="ARBA" id="ARBA00023237"/>
    </source>
</evidence>
<reference evidence="16 17" key="1">
    <citation type="submission" date="2016-10" db="EMBL/GenBank/DDBJ databases">
        <authorList>
            <person name="de Groot N.N."/>
        </authorList>
    </citation>
    <scope>NUCLEOTIDE SEQUENCE [LARGE SCALE GENOMIC DNA]</scope>
    <source>
        <strain evidence="16 17">CGMCC 1.9156</strain>
    </source>
</reference>
<dbReference type="InterPro" id="IPR039426">
    <property type="entry name" value="TonB-dep_rcpt-like"/>
</dbReference>
<dbReference type="InterPro" id="IPR008969">
    <property type="entry name" value="CarboxyPept-like_regulatory"/>
</dbReference>
<evidence type="ECO:0000256" key="3">
    <source>
        <dbReference type="ARBA" id="ARBA00022452"/>
    </source>
</evidence>
<dbReference type="SUPFAM" id="SSF56935">
    <property type="entry name" value="Porins"/>
    <property type="match status" value="1"/>
</dbReference>
<dbReference type="AlphaFoldDB" id="A0A1I2BN32"/>
<evidence type="ECO:0000256" key="5">
    <source>
        <dbReference type="ARBA" id="ARBA00022692"/>
    </source>
</evidence>
<dbReference type="SUPFAM" id="SSF49464">
    <property type="entry name" value="Carboxypeptidase regulatory domain-like"/>
    <property type="match status" value="1"/>
</dbReference>
<evidence type="ECO:0000256" key="7">
    <source>
        <dbReference type="ARBA" id="ARBA00023077"/>
    </source>
</evidence>
<dbReference type="GO" id="GO:0006826">
    <property type="term" value="P:iron ion transport"/>
    <property type="evidence" value="ECO:0007669"/>
    <property type="project" value="UniProtKB-KW"/>
</dbReference>
<keyword evidence="2 10" id="KW-0813">Transport</keyword>
<evidence type="ECO:0000256" key="6">
    <source>
        <dbReference type="ARBA" id="ARBA00023004"/>
    </source>
</evidence>
<evidence type="ECO:0000313" key="17">
    <source>
        <dbReference type="Proteomes" id="UP000198964"/>
    </source>
</evidence>
<dbReference type="Gene3D" id="2.40.170.20">
    <property type="entry name" value="TonB-dependent receptor, beta-barrel domain"/>
    <property type="match status" value="1"/>
</dbReference>
<evidence type="ECO:0000313" key="16">
    <source>
        <dbReference type="EMBL" id="SFE57449.1"/>
    </source>
</evidence>